<name>A0ABX8CKX5_9NOCA</name>
<organism evidence="2 3">
    <name type="scientific">Nocardia tengchongensis</name>
    <dbReference type="NCBI Taxonomy" id="2055889"/>
    <lineage>
        <taxon>Bacteria</taxon>
        <taxon>Bacillati</taxon>
        <taxon>Actinomycetota</taxon>
        <taxon>Actinomycetes</taxon>
        <taxon>Mycobacteriales</taxon>
        <taxon>Nocardiaceae</taxon>
        <taxon>Nocardia</taxon>
    </lineage>
</organism>
<dbReference type="InterPro" id="IPR036291">
    <property type="entry name" value="NAD(P)-bd_dom_sf"/>
</dbReference>
<sequence>MRIAVHGASGFTGSLVVTELVRRGFTPVLVGRDETRLRAVAARAAILDPQIRVARLDDIDALAAAFADTDAVINTAGPFTRWGEPVVRAAIAAGRHYLDTTGEPAYLQHILTTYDEPAKAAGIAVVPAVTDDGVPGDLIAALTAARLEAPPAQIVIADLRRPGAASRGTARSMAAIMVDEQIEYRDRAWVSVHESDTTVHEPGEATPVAVSPLALPGVYTIPRHLDVPVVRGVMRTEVGVLFAALNAEVAETLPEAPDAAERAASRWCMLAEATDVNGARVRGWAGGVDAYASTAVIAVEAARRLVAEGAPAGTLAPAQAFDAASFLTYLAGTGMTWQVEEVATV</sequence>
<dbReference type="SUPFAM" id="SSF51735">
    <property type="entry name" value="NAD(P)-binding Rossmann-fold domains"/>
    <property type="match status" value="1"/>
</dbReference>
<keyword evidence="3" id="KW-1185">Reference proteome</keyword>
<accession>A0ABX8CKX5</accession>
<dbReference type="InterPro" id="IPR005097">
    <property type="entry name" value="Sacchrp_dh_NADP-bd"/>
</dbReference>
<proteinExistence type="predicted"/>
<gene>
    <name evidence="2" type="ORF">KHQ06_24750</name>
</gene>
<dbReference type="Proteomes" id="UP000683310">
    <property type="component" value="Chromosome"/>
</dbReference>
<dbReference type="Gene3D" id="3.40.50.720">
    <property type="entry name" value="NAD(P)-binding Rossmann-like Domain"/>
    <property type="match status" value="1"/>
</dbReference>
<dbReference type="Pfam" id="PF03435">
    <property type="entry name" value="Sacchrp_dh_NADP"/>
    <property type="match status" value="1"/>
</dbReference>
<dbReference type="EMBL" id="CP074371">
    <property type="protein sequence ID" value="QVI19569.1"/>
    <property type="molecule type" value="Genomic_DNA"/>
</dbReference>
<evidence type="ECO:0000313" key="3">
    <source>
        <dbReference type="Proteomes" id="UP000683310"/>
    </source>
</evidence>
<evidence type="ECO:0000259" key="1">
    <source>
        <dbReference type="Pfam" id="PF03435"/>
    </source>
</evidence>
<dbReference type="PANTHER" id="PTHR43781:SF1">
    <property type="entry name" value="SACCHAROPINE DEHYDROGENASE"/>
    <property type="match status" value="1"/>
</dbReference>
<feature type="domain" description="Saccharopine dehydrogenase NADP binding" evidence="1">
    <location>
        <begin position="4"/>
        <end position="126"/>
    </location>
</feature>
<evidence type="ECO:0000313" key="2">
    <source>
        <dbReference type="EMBL" id="QVI19569.1"/>
    </source>
</evidence>
<reference evidence="2 3" key="1">
    <citation type="submission" date="2021-04" db="EMBL/GenBank/DDBJ databases">
        <title>Nocardia tengchongensis.</title>
        <authorList>
            <person name="Zhuang k."/>
            <person name="Ran Y."/>
            <person name="Li W."/>
        </authorList>
    </citation>
    <scope>NUCLEOTIDE SEQUENCE [LARGE SCALE GENOMIC DNA]</scope>
    <source>
        <strain evidence="2 3">CFH S0057</strain>
    </source>
</reference>
<dbReference type="PANTHER" id="PTHR43781">
    <property type="entry name" value="SACCHAROPINE DEHYDROGENASE"/>
    <property type="match status" value="1"/>
</dbReference>
<protein>
    <submittedName>
        <fullName evidence="2">Saccharopine dehydrogenase NADP-binding domain-containing protein</fullName>
    </submittedName>
</protein>